<dbReference type="GO" id="GO:0051536">
    <property type="term" value="F:iron-sulfur cluster binding"/>
    <property type="evidence" value="ECO:0007669"/>
    <property type="project" value="InterPro"/>
</dbReference>
<keyword evidence="4" id="KW-1185">Reference proteome</keyword>
<reference evidence="2" key="2">
    <citation type="submission" date="2016-10" db="EMBL/GenBank/DDBJ databases">
        <authorList>
            <person name="de Groot N.N."/>
        </authorList>
    </citation>
    <scope>NUCLEOTIDE SEQUENCE [LARGE SCALE GENOMIC DNA]</scope>
    <source>
        <strain evidence="2">DSM 17908</strain>
    </source>
</reference>
<reference evidence="3" key="1">
    <citation type="submission" date="2016-10" db="EMBL/GenBank/DDBJ databases">
        <authorList>
            <person name="Varghese N."/>
            <person name="Submissions S."/>
        </authorList>
    </citation>
    <scope>NUCLEOTIDE SEQUENCE [LARGE SCALE GENOMIC DNA]</scope>
    <source>
        <strain evidence="3">DSM 17908</strain>
    </source>
</reference>
<evidence type="ECO:0000313" key="1">
    <source>
        <dbReference type="EMBL" id="PHM45872.1"/>
    </source>
</evidence>
<organism evidence="2 3">
    <name type="scientific">Xenorhabdus mauleonii</name>
    <dbReference type="NCBI Taxonomy" id="351675"/>
    <lineage>
        <taxon>Bacteria</taxon>
        <taxon>Pseudomonadati</taxon>
        <taxon>Pseudomonadota</taxon>
        <taxon>Gammaproteobacteria</taxon>
        <taxon>Enterobacterales</taxon>
        <taxon>Morganellaceae</taxon>
        <taxon>Xenorhabdus</taxon>
    </lineage>
</organism>
<evidence type="ECO:0000313" key="2">
    <source>
        <dbReference type="EMBL" id="SFK23202.1"/>
    </source>
</evidence>
<gene>
    <name evidence="2" type="ORF">SAMN05421680_1395</name>
    <name evidence="1" type="ORF">Xmau_00263</name>
</gene>
<sequence length="250" mass="27682">MLTADVQKLDAGNTVRLYEIGGTKFGAEVLRFHAYGMPITEEEIEAAEKAGNPPQPKSLWWQGDEYKPWPVQIEGLEMSTDGQAARPRLSVANIEGTVTALCLQFEDMVQAKVIIHDTLAHYLDARNFAEGNPTADPQQERQNLFYINRKTSETDKAVVFELASPASLDGLMIPTRQIHGVCTWRARGWYRTGKGCDYAGTKYIDSNGNPTDDPSKDRCPGTVTACKYLHGEDEPLPFGGFPASSLIRRS</sequence>
<dbReference type="Pfam" id="PF05100">
    <property type="entry name" value="Phage_tail_L"/>
    <property type="match status" value="1"/>
</dbReference>
<dbReference type="RefSeq" id="WP_092514369.1">
    <property type="nucleotide sequence ID" value="NZ_CAWNQB010000001.1"/>
</dbReference>
<dbReference type="GO" id="GO:0030430">
    <property type="term" value="C:host cell cytoplasm"/>
    <property type="evidence" value="ECO:0007669"/>
    <property type="project" value="InterPro"/>
</dbReference>
<protein>
    <submittedName>
        <fullName evidence="2">Lambda-like phage minor tail protein L</fullName>
    </submittedName>
    <submittedName>
        <fullName evidence="1">Tail component of prophage</fullName>
    </submittedName>
</protein>
<name>A0A1I3XUN0_9GAMM</name>
<dbReference type="InterPro" id="IPR006487">
    <property type="entry name" value="Phage_lambda_L"/>
</dbReference>
<dbReference type="NCBIfam" id="TIGR01600">
    <property type="entry name" value="phage_tail_L"/>
    <property type="match status" value="1"/>
</dbReference>
<proteinExistence type="predicted"/>
<dbReference type="STRING" id="351675.SAMN05421680_1395"/>
<dbReference type="Proteomes" id="UP000198919">
    <property type="component" value="Unassembled WGS sequence"/>
</dbReference>
<dbReference type="OrthoDB" id="5673400at2"/>
<dbReference type="GO" id="GO:0046718">
    <property type="term" value="P:symbiont entry into host cell"/>
    <property type="evidence" value="ECO:0007669"/>
    <property type="project" value="InterPro"/>
</dbReference>
<dbReference type="EMBL" id="NITY01000001">
    <property type="protein sequence ID" value="PHM45872.1"/>
    <property type="molecule type" value="Genomic_DNA"/>
</dbReference>
<dbReference type="EMBL" id="FORG01000039">
    <property type="protein sequence ID" value="SFK23202.1"/>
    <property type="molecule type" value="Genomic_DNA"/>
</dbReference>
<dbReference type="Proteomes" id="UP000224607">
    <property type="component" value="Unassembled WGS sequence"/>
</dbReference>
<accession>A0A1I3XUN0</accession>
<evidence type="ECO:0000313" key="4">
    <source>
        <dbReference type="Proteomes" id="UP000224607"/>
    </source>
</evidence>
<evidence type="ECO:0000313" key="3">
    <source>
        <dbReference type="Proteomes" id="UP000198919"/>
    </source>
</evidence>
<dbReference type="AlphaFoldDB" id="A0A1I3XUN0"/>
<reference evidence="1 4" key="3">
    <citation type="journal article" date="2017" name="Nat. Microbiol.">
        <title>Natural product diversity associated with the nematode symbionts Photorhabdus and Xenorhabdus.</title>
        <authorList>
            <person name="Tobias N.J."/>
            <person name="Wolff H."/>
            <person name="Djahanschiri B."/>
            <person name="Grundmann F."/>
            <person name="Kronenwerth M."/>
            <person name="Shi Y.M."/>
            <person name="Simonyi S."/>
            <person name="Grun P."/>
            <person name="Shapiro-Ilan D."/>
            <person name="Pidot S.J."/>
            <person name="Stinear T.P."/>
            <person name="Ebersberger I."/>
            <person name="Bode H.B."/>
        </authorList>
    </citation>
    <scope>NUCLEOTIDE SEQUENCE [LARGE SCALE GENOMIC DNA]</scope>
    <source>
        <strain evidence="1 4">DSM 17908</strain>
    </source>
</reference>